<dbReference type="PROSITE" id="PS50089">
    <property type="entry name" value="ZF_RING_2"/>
    <property type="match status" value="1"/>
</dbReference>
<dbReference type="InterPro" id="IPR013083">
    <property type="entry name" value="Znf_RING/FYVE/PHD"/>
</dbReference>
<dbReference type="EMBL" id="BAABME010022153">
    <property type="protein sequence ID" value="GAA0165144.1"/>
    <property type="molecule type" value="Genomic_DNA"/>
</dbReference>
<gene>
    <name evidence="3" type="ORF">LIER_39922</name>
</gene>
<evidence type="ECO:0000259" key="2">
    <source>
        <dbReference type="PROSITE" id="PS50089"/>
    </source>
</evidence>
<dbReference type="Proteomes" id="UP001454036">
    <property type="component" value="Unassembled WGS sequence"/>
</dbReference>
<dbReference type="Pfam" id="PF17123">
    <property type="entry name" value="zf-RING_11"/>
    <property type="match status" value="1"/>
</dbReference>
<comment type="caution">
    <text evidence="3">The sequence shown here is derived from an EMBL/GenBank/DDBJ whole genome shotgun (WGS) entry which is preliminary data.</text>
</comment>
<reference evidence="3 4" key="1">
    <citation type="submission" date="2024-01" db="EMBL/GenBank/DDBJ databases">
        <title>The complete chloroplast genome sequence of Lithospermum erythrorhizon: insights into the phylogenetic relationship among Boraginaceae species and the maternal lineages of purple gromwells.</title>
        <authorList>
            <person name="Okada T."/>
            <person name="Watanabe K."/>
        </authorList>
    </citation>
    <scope>NUCLEOTIDE SEQUENCE [LARGE SCALE GENOMIC DNA]</scope>
</reference>
<dbReference type="SMART" id="SM00184">
    <property type="entry name" value="RING"/>
    <property type="match status" value="1"/>
</dbReference>
<dbReference type="AlphaFoldDB" id="A0AAV3QN27"/>
<dbReference type="PANTHER" id="PTHR10579:SF43">
    <property type="entry name" value="ZINC FINGER (C3HC4-TYPE RING FINGER) FAMILY PROTEIN"/>
    <property type="match status" value="1"/>
</dbReference>
<feature type="domain" description="RING-type" evidence="2">
    <location>
        <begin position="62"/>
        <end position="106"/>
    </location>
</feature>
<keyword evidence="4" id="KW-1185">Reference proteome</keyword>
<protein>
    <submittedName>
        <fullName evidence="3">Ion channel</fullName>
    </submittedName>
</protein>
<dbReference type="CDD" id="cd23114">
    <property type="entry name" value="RING-H2_WAVH2"/>
    <property type="match status" value="1"/>
</dbReference>
<keyword evidence="1" id="KW-0863">Zinc-finger</keyword>
<proteinExistence type="predicted"/>
<keyword evidence="1" id="KW-0479">Metal-binding</keyword>
<sequence>MGSKWRKVKVALGLNLCRYVPRSEVNDEDECWTSIHSSAPSTPNPLALKLTKSFSRSSKKICSICLASMRRGDRQAIFTAECSHSFHFQCIASNVKHGNQICPVCRAKWKEIPIEGPKLDPPPGRARVNPVDWSQNNATMTIIRRLPSRLNSNRHIAPLCQAPQPAIFNDDESLDRQADLRRVNDNIADVDEHRTVRCCVSLWMLSSRNARADDEQTCI</sequence>
<dbReference type="SUPFAM" id="SSF57850">
    <property type="entry name" value="RING/U-box"/>
    <property type="match status" value="1"/>
</dbReference>
<dbReference type="InterPro" id="IPR001841">
    <property type="entry name" value="Znf_RING"/>
</dbReference>
<keyword evidence="1" id="KW-0862">Zinc</keyword>
<dbReference type="PANTHER" id="PTHR10579">
    <property type="entry name" value="CALCIUM-ACTIVATED CHLORIDE CHANNEL REGULATOR"/>
    <property type="match status" value="1"/>
</dbReference>
<organism evidence="3 4">
    <name type="scientific">Lithospermum erythrorhizon</name>
    <name type="common">Purple gromwell</name>
    <name type="synonym">Lithospermum officinale var. erythrorhizon</name>
    <dbReference type="NCBI Taxonomy" id="34254"/>
    <lineage>
        <taxon>Eukaryota</taxon>
        <taxon>Viridiplantae</taxon>
        <taxon>Streptophyta</taxon>
        <taxon>Embryophyta</taxon>
        <taxon>Tracheophyta</taxon>
        <taxon>Spermatophyta</taxon>
        <taxon>Magnoliopsida</taxon>
        <taxon>eudicotyledons</taxon>
        <taxon>Gunneridae</taxon>
        <taxon>Pentapetalae</taxon>
        <taxon>asterids</taxon>
        <taxon>lamiids</taxon>
        <taxon>Boraginales</taxon>
        <taxon>Boraginaceae</taxon>
        <taxon>Boraginoideae</taxon>
        <taxon>Lithospermeae</taxon>
        <taxon>Lithospermum</taxon>
    </lineage>
</organism>
<evidence type="ECO:0000313" key="3">
    <source>
        <dbReference type="EMBL" id="GAA0165144.1"/>
    </source>
</evidence>
<evidence type="ECO:0000256" key="1">
    <source>
        <dbReference type="PROSITE-ProRule" id="PRU00175"/>
    </source>
</evidence>
<evidence type="ECO:0000313" key="4">
    <source>
        <dbReference type="Proteomes" id="UP001454036"/>
    </source>
</evidence>
<dbReference type="GO" id="GO:0008270">
    <property type="term" value="F:zinc ion binding"/>
    <property type="evidence" value="ECO:0007669"/>
    <property type="project" value="UniProtKB-KW"/>
</dbReference>
<name>A0AAV3QN27_LITER</name>
<dbReference type="InterPro" id="IPR051266">
    <property type="entry name" value="CLCR"/>
</dbReference>
<accession>A0AAV3QN27</accession>
<dbReference type="Gene3D" id="3.30.40.10">
    <property type="entry name" value="Zinc/RING finger domain, C3HC4 (zinc finger)"/>
    <property type="match status" value="1"/>
</dbReference>